<evidence type="ECO:0000256" key="5">
    <source>
        <dbReference type="ARBA" id="ARBA00023163"/>
    </source>
</evidence>
<dbReference type="InterPro" id="IPR013249">
    <property type="entry name" value="RNA_pol_sigma70_r4_t2"/>
</dbReference>
<dbReference type="NCBIfam" id="TIGR02937">
    <property type="entry name" value="sigma70-ECF"/>
    <property type="match status" value="1"/>
</dbReference>
<dbReference type="PANTHER" id="PTHR43133:SF8">
    <property type="entry name" value="RNA POLYMERASE SIGMA FACTOR HI_1459-RELATED"/>
    <property type="match status" value="1"/>
</dbReference>
<protein>
    <submittedName>
        <fullName evidence="8">RNA polymerase sigma factor</fullName>
    </submittedName>
</protein>
<dbReference type="GO" id="GO:0006352">
    <property type="term" value="P:DNA-templated transcription initiation"/>
    <property type="evidence" value="ECO:0007669"/>
    <property type="project" value="InterPro"/>
</dbReference>
<keyword evidence="2" id="KW-0805">Transcription regulation</keyword>
<comment type="similarity">
    <text evidence="1">Belongs to the sigma-70 factor family. ECF subfamily.</text>
</comment>
<sequence length="184" mass="21489">MLQEQELLDCYQALERPLYNVLYRMLWHAQDCQDLVQEAFLKVWQQRKQVDAATLHAYVYTTALNLARNKIRWRLNWVFDSVEPWLESWFSAEQMGRSELAKDSPEYVLQMQQQQQVLRKALASLASVEREVLLLTEYSELTLAETAQVLSIAPGTVASRRARALKQLKAKLEQQTGRAWTDED</sequence>
<name>A0A437R0S4_9GAMM</name>
<keyword evidence="3" id="KW-0731">Sigma factor</keyword>
<evidence type="ECO:0000256" key="4">
    <source>
        <dbReference type="ARBA" id="ARBA00023125"/>
    </source>
</evidence>
<proteinExistence type="inferred from homology"/>
<dbReference type="PANTHER" id="PTHR43133">
    <property type="entry name" value="RNA POLYMERASE ECF-TYPE SIGMA FACTO"/>
    <property type="match status" value="1"/>
</dbReference>
<reference evidence="8 9" key="1">
    <citation type="submission" date="2019-01" db="EMBL/GenBank/DDBJ databases">
        <authorList>
            <person name="Chen W.-M."/>
        </authorList>
    </citation>
    <scope>NUCLEOTIDE SEQUENCE [LARGE SCALE GENOMIC DNA]</scope>
    <source>
        <strain evidence="8 9">KYPC3</strain>
    </source>
</reference>
<dbReference type="InterPro" id="IPR013325">
    <property type="entry name" value="RNA_pol_sigma_r2"/>
</dbReference>
<dbReference type="Pfam" id="PF08281">
    <property type="entry name" value="Sigma70_r4_2"/>
    <property type="match status" value="1"/>
</dbReference>
<evidence type="ECO:0000313" key="9">
    <source>
        <dbReference type="Proteomes" id="UP000283077"/>
    </source>
</evidence>
<organism evidence="8 9">
    <name type="scientific">Rheinheimera riviphila</name>
    <dbReference type="NCBI Taxonomy" id="1834037"/>
    <lineage>
        <taxon>Bacteria</taxon>
        <taxon>Pseudomonadati</taxon>
        <taxon>Pseudomonadota</taxon>
        <taxon>Gammaproteobacteria</taxon>
        <taxon>Chromatiales</taxon>
        <taxon>Chromatiaceae</taxon>
        <taxon>Rheinheimera</taxon>
    </lineage>
</organism>
<dbReference type="GO" id="GO:0016987">
    <property type="term" value="F:sigma factor activity"/>
    <property type="evidence" value="ECO:0007669"/>
    <property type="project" value="UniProtKB-KW"/>
</dbReference>
<dbReference type="InterPro" id="IPR014284">
    <property type="entry name" value="RNA_pol_sigma-70_dom"/>
</dbReference>
<evidence type="ECO:0000259" key="7">
    <source>
        <dbReference type="Pfam" id="PF08281"/>
    </source>
</evidence>
<dbReference type="CDD" id="cd06171">
    <property type="entry name" value="Sigma70_r4"/>
    <property type="match status" value="1"/>
</dbReference>
<dbReference type="Gene3D" id="1.10.1740.10">
    <property type="match status" value="1"/>
</dbReference>
<dbReference type="InterPro" id="IPR036388">
    <property type="entry name" value="WH-like_DNA-bd_sf"/>
</dbReference>
<gene>
    <name evidence="8" type="ORF">EOE67_07180</name>
</gene>
<comment type="caution">
    <text evidence="8">The sequence shown here is derived from an EMBL/GenBank/DDBJ whole genome shotgun (WGS) entry which is preliminary data.</text>
</comment>
<dbReference type="Proteomes" id="UP000283077">
    <property type="component" value="Unassembled WGS sequence"/>
</dbReference>
<keyword evidence="4" id="KW-0238">DNA-binding</keyword>
<dbReference type="InterPro" id="IPR013324">
    <property type="entry name" value="RNA_pol_sigma_r3/r4-like"/>
</dbReference>
<feature type="domain" description="RNA polymerase sigma-70 region 2" evidence="6">
    <location>
        <begin position="11"/>
        <end position="72"/>
    </location>
</feature>
<accession>A0A437R0S4</accession>
<evidence type="ECO:0000313" key="8">
    <source>
        <dbReference type="EMBL" id="RVU40369.1"/>
    </source>
</evidence>
<evidence type="ECO:0000259" key="6">
    <source>
        <dbReference type="Pfam" id="PF04542"/>
    </source>
</evidence>
<dbReference type="SUPFAM" id="SSF88946">
    <property type="entry name" value="Sigma2 domain of RNA polymerase sigma factors"/>
    <property type="match status" value="1"/>
</dbReference>
<dbReference type="OrthoDB" id="9797134at2"/>
<dbReference type="SUPFAM" id="SSF88659">
    <property type="entry name" value="Sigma3 and sigma4 domains of RNA polymerase sigma factors"/>
    <property type="match status" value="1"/>
</dbReference>
<dbReference type="AlphaFoldDB" id="A0A437R0S4"/>
<evidence type="ECO:0000256" key="2">
    <source>
        <dbReference type="ARBA" id="ARBA00023015"/>
    </source>
</evidence>
<feature type="domain" description="RNA polymerase sigma factor 70 region 4 type 2" evidence="7">
    <location>
        <begin position="116"/>
        <end position="168"/>
    </location>
</feature>
<dbReference type="Pfam" id="PF04542">
    <property type="entry name" value="Sigma70_r2"/>
    <property type="match status" value="1"/>
</dbReference>
<dbReference type="EMBL" id="SACS01000005">
    <property type="protein sequence ID" value="RVU40369.1"/>
    <property type="molecule type" value="Genomic_DNA"/>
</dbReference>
<dbReference type="InterPro" id="IPR007627">
    <property type="entry name" value="RNA_pol_sigma70_r2"/>
</dbReference>
<keyword evidence="9" id="KW-1185">Reference proteome</keyword>
<dbReference type="GO" id="GO:0003677">
    <property type="term" value="F:DNA binding"/>
    <property type="evidence" value="ECO:0007669"/>
    <property type="project" value="UniProtKB-KW"/>
</dbReference>
<dbReference type="Gene3D" id="1.10.10.10">
    <property type="entry name" value="Winged helix-like DNA-binding domain superfamily/Winged helix DNA-binding domain"/>
    <property type="match status" value="1"/>
</dbReference>
<dbReference type="RefSeq" id="WP_127698348.1">
    <property type="nucleotide sequence ID" value="NZ_SACS01000005.1"/>
</dbReference>
<dbReference type="InterPro" id="IPR039425">
    <property type="entry name" value="RNA_pol_sigma-70-like"/>
</dbReference>
<evidence type="ECO:0000256" key="3">
    <source>
        <dbReference type="ARBA" id="ARBA00023082"/>
    </source>
</evidence>
<keyword evidence="5" id="KW-0804">Transcription</keyword>
<evidence type="ECO:0000256" key="1">
    <source>
        <dbReference type="ARBA" id="ARBA00010641"/>
    </source>
</evidence>